<evidence type="ECO:0000313" key="2">
    <source>
        <dbReference type="Proteomes" id="UP000005636"/>
    </source>
</evidence>
<reference evidence="1 2" key="1">
    <citation type="submission" date="2011-11" db="EMBL/GenBank/DDBJ databases">
        <title>Complete genome sequence of thermophilic Geobacillus thermoleovorans CCB_US3_UF5.</title>
        <authorList>
            <person name="Muhd Sakaff M.K.L."/>
            <person name="Abdul Rahman A.Y."/>
            <person name="Saito J.A."/>
            <person name="Hou S."/>
            <person name="Alam M."/>
        </authorList>
    </citation>
    <scope>NUCLEOTIDE SEQUENCE [LARGE SCALE GENOMIC DNA]</scope>
    <source>
        <strain evidence="1 2">CCB_US3_UF5</strain>
    </source>
</reference>
<dbReference type="EMBL" id="CP003125">
    <property type="protein sequence ID" value="AEV20507.1"/>
    <property type="molecule type" value="Genomic_DNA"/>
</dbReference>
<gene>
    <name evidence="1" type="ORF">GTCCBUS3UF5_32040</name>
</gene>
<dbReference type="Proteomes" id="UP000005636">
    <property type="component" value="Chromosome"/>
</dbReference>
<protein>
    <submittedName>
        <fullName evidence="1">Uncharacterized protein</fullName>
    </submittedName>
</protein>
<keyword evidence="2" id="KW-1185">Reference proteome</keyword>
<sequence length="44" mass="4698">MVSSPSISILSATKIVSRLNSLRSRLPVLPSMRAGQTIKGLAME</sequence>
<name>A0ABM5MLY6_GEOTH</name>
<organism evidence="1 2">
    <name type="scientific">Geobacillus thermoleovorans CCB_US3_UF5</name>
    <dbReference type="NCBI Taxonomy" id="1111068"/>
    <lineage>
        <taxon>Bacteria</taxon>
        <taxon>Bacillati</taxon>
        <taxon>Bacillota</taxon>
        <taxon>Bacilli</taxon>
        <taxon>Bacillales</taxon>
        <taxon>Anoxybacillaceae</taxon>
        <taxon>Geobacillus</taxon>
        <taxon>Geobacillus thermoleovorans group</taxon>
    </lineage>
</organism>
<accession>A0ABM5MLY6</accession>
<evidence type="ECO:0000313" key="1">
    <source>
        <dbReference type="EMBL" id="AEV20507.1"/>
    </source>
</evidence>
<proteinExistence type="predicted"/>